<dbReference type="SFLD" id="SFLDG01017">
    <property type="entry name" value="Polyprenyl_Transferase_Like"/>
    <property type="match status" value="1"/>
</dbReference>
<reference evidence="8" key="1">
    <citation type="journal article" date="2019" name="Int. J. Syst. Evol. Microbiol.">
        <title>The Global Catalogue of Microorganisms (GCM) 10K type strain sequencing project: providing services to taxonomists for standard genome sequencing and annotation.</title>
        <authorList>
            <consortium name="The Broad Institute Genomics Platform"/>
            <consortium name="The Broad Institute Genome Sequencing Center for Infectious Disease"/>
            <person name="Wu L."/>
            <person name="Ma J."/>
        </authorList>
    </citation>
    <scope>NUCLEOTIDE SEQUENCE [LARGE SCALE GENOMIC DNA]</scope>
    <source>
        <strain evidence="8">CCUG 58127</strain>
    </source>
</reference>
<comment type="cofactor">
    <cofactor evidence="1">
        <name>FAD</name>
        <dbReference type="ChEBI" id="CHEBI:57692"/>
    </cofactor>
</comment>
<organism evidence="7 8">
    <name type="scientific">Flexivirga alba</name>
    <dbReference type="NCBI Taxonomy" id="702742"/>
    <lineage>
        <taxon>Bacteria</taxon>
        <taxon>Bacillati</taxon>
        <taxon>Actinomycetota</taxon>
        <taxon>Actinomycetes</taxon>
        <taxon>Micrococcales</taxon>
        <taxon>Dermacoccaceae</taxon>
        <taxon>Flexivirga</taxon>
    </lineage>
</organism>
<dbReference type="PROSITE" id="PS00723">
    <property type="entry name" value="POLYPRENYL_SYNTHASE_1"/>
    <property type="match status" value="1"/>
</dbReference>
<dbReference type="InterPro" id="IPR000092">
    <property type="entry name" value="Polyprenyl_synt"/>
</dbReference>
<dbReference type="InterPro" id="IPR017830">
    <property type="entry name" value="SQase_HpnE"/>
</dbReference>
<evidence type="ECO:0000313" key="7">
    <source>
        <dbReference type="EMBL" id="MFC6704667.1"/>
    </source>
</evidence>
<accession>A0ABW2ACX5</accession>
<dbReference type="NCBIfam" id="TIGR03467">
    <property type="entry name" value="HpnE"/>
    <property type="match status" value="1"/>
</dbReference>
<name>A0ABW2ACX5_9MICO</name>
<dbReference type="EMBL" id="JBHSWH010000001">
    <property type="protein sequence ID" value="MFC6704667.1"/>
    <property type="molecule type" value="Genomic_DNA"/>
</dbReference>
<feature type="domain" description="Amine oxidase" evidence="6">
    <location>
        <begin position="16"/>
        <end position="442"/>
    </location>
</feature>
<gene>
    <name evidence="7" type="primary">hpnE</name>
    <name evidence="7" type="ORF">ACFQDH_05120</name>
</gene>
<evidence type="ECO:0000313" key="8">
    <source>
        <dbReference type="Proteomes" id="UP001596298"/>
    </source>
</evidence>
<dbReference type="PROSITE" id="PS00444">
    <property type="entry name" value="POLYPRENYL_SYNTHASE_2"/>
    <property type="match status" value="1"/>
</dbReference>
<dbReference type="Gene3D" id="3.50.50.60">
    <property type="entry name" value="FAD/NAD(P)-binding domain"/>
    <property type="match status" value="1"/>
</dbReference>
<proteinExistence type="predicted"/>
<keyword evidence="4 7" id="KW-0560">Oxidoreductase</keyword>
<evidence type="ECO:0000259" key="6">
    <source>
        <dbReference type="Pfam" id="PF01593"/>
    </source>
</evidence>
<keyword evidence="2" id="KW-0479">Metal-binding</keyword>
<dbReference type="CDD" id="cd00685">
    <property type="entry name" value="Trans_IPPS_HT"/>
    <property type="match status" value="1"/>
</dbReference>
<dbReference type="PANTHER" id="PTHR12001:SF71">
    <property type="entry name" value="(2E,6E)-FARNESYL DIPHOSPHATE SYNTHASE"/>
    <property type="match status" value="1"/>
</dbReference>
<keyword evidence="3" id="KW-0460">Magnesium</keyword>
<protein>
    <submittedName>
        <fullName evidence="7">Hydroxysqualene dehydroxylase HpnE</fullName>
        <ecNumber evidence="7">1.17.8.1</ecNumber>
    </submittedName>
</protein>
<dbReference type="Pfam" id="PF01593">
    <property type="entry name" value="Amino_oxidase"/>
    <property type="match status" value="1"/>
</dbReference>
<evidence type="ECO:0000256" key="3">
    <source>
        <dbReference type="ARBA" id="ARBA00022842"/>
    </source>
</evidence>
<dbReference type="SFLD" id="SFLDS00005">
    <property type="entry name" value="Isoprenoid_Synthase_Type_I"/>
    <property type="match status" value="1"/>
</dbReference>
<keyword evidence="8" id="KW-1185">Reference proteome</keyword>
<comment type="caution">
    <text evidence="7">The sequence shown here is derived from an EMBL/GenBank/DDBJ whole genome shotgun (WGS) entry which is preliminary data.</text>
</comment>
<dbReference type="PANTHER" id="PTHR12001">
    <property type="entry name" value="GERANYLGERANYL PYROPHOSPHATE SYNTHASE"/>
    <property type="match status" value="1"/>
</dbReference>
<dbReference type="SUPFAM" id="SSF51905">
    <property type="entry name" value="FAD/NAD(P)-binding domain"/>
    <property type="match status" value="1"/>
</dbReference>
<dbReference type="SUPFAM" id="SSF48576">
    <property type="entry name" value="Terpenoid synthases"/>
    <property type="match status" value="1"/>
</dbReference>
<dbReference type="InterPro" id="IPR008949">
    <property type="entry name" value="Isoprenoid_synthase_dom_sf"/>
</dbReference>
<sequence>MTQPQRASVCVVGGGLAGITAALELADAGLEVTLLESRARLGGLTHSFRRGEMWVDGGQHAFLRCCTSYIGLLDRLGVRHLTYLQDRLEVPIASEASDRRTVLRRNNLPAPLHLSGSLLRHSWMPLQQRLRVGPIALALGRVDPADPAVDAQTFGGWLRSKGASDRSIEVLWELIGKATLNADADHCSLALAATVFQLGMLADKGASDLGWARVPLQQLHGDAAERALAAAGSAVRLRSKVSAVLRERTGVRVVTDLDEQVYDAAVLAVPPAALSRVIDPASLGLPTDLAERLGVSPIINVHVVLDRPVVDTEFVAAVDSPLQWVFDRTAAAGVPGPQQYLAVSVSAADDLIGLTNAQLREWALPHLRALLPRMADAEVLDFFVTREPEATFRAAPGSARLRPPARTAVPNIALAGAWTATGWPATMEGAVLSGHSAAEVVLALESTGSRYTWSRYETSSAPAPHEVLLRFAPPILRGDPAALPQSLLDPHTALARRSTRSPSGTRPAYVSPDQLGRAQDLTRALVTPALRKAVDTLAGLEHLVVAYHLGFVDTQGNPVREDGGKKLRPMLALLGAQAVGADPAHAVSGAVAVELVHNFSLVHDDIMDRDRTRRHRETVWSVWDDATAILAGDAMHALAVETVLADPSAHAAEAGHLLAATTRELIRGQVLDMDFEQREQVSLTECHAMAAAKTGALITCSTELPAVLTGARREQRSALATYGRGIGLAFQVVDDLLGIWGDPDVTGKSNHSDLRAKKRSLPICWALEQPGAAELRQWFATGETTDAELVRIATELDRLGAKDWCRSSADAAIGRAVSALHGADLDEAAVTGLTEVAHFVAGRNT</sequence>
<evidence type="ECO:0000256" key="5">
    <source>
        <dbReference type="SAM" id="MobiDB-lite"/>
    </source>
</evidence>
<dbReference type="Proteomes" id="UP001596298">
    <property type="component" value="Unassembled WGS sequence"/>
</dbReference>
<dbReference type="Pfam" id="PF00348">
    <property type="entry name" value="polyprenyl_synt"/>
    <property type="match status" value="1"/>
</dbReference>
<dbReference type="EC" id="1.17.8.1" evidence="7"/>
<dbReference type="InterPro" id="IPR033749">
    <property type="entry name" value="Polyprenyl_synt_CS"/>
</dbReference>
<dbReference type="InterPro" id="IPR002937">
    <property type="entry name" value="Amino_oxidase"/>
</dbReference>
<dbReference type="InterPro" id="IPR036188">
    <property type="entry name" value="FAD/NAD-bd_sf"/>
</dbReference>
<dbReference type="PRINTS" id="PR00757">
    <property type="entry name" value="AMINEOXDASEF"/>
</dbReference>
<dbReference type="GO" id="GO:0016491">
    <property type="term" value="F:oxidoreductase activity"/>
    <property type="evidence" value="ECO:0007669"/>
    <property type="project" value="UniProtKB-KW"/>
</dbReference>
<dbReference type="RefSeq" id="WP_382399111.1">
    <property type="nucleotide sequence ID" value="NZ_JBHSWH010000001.1"/>
</dbReference>
<feature type="region of interest" description="Disordered" evidence="5">
    <location>
        <begin position="494"/>
        <end position="513"/>
    </location>
</feature>
<evidence type="ECO:0000256" key="1">
    <source>
        <dbReference type="ARBA" id="ARBA00001974"/>
    </source>
</evidence>
<evidence type="ECO:0000256" key="2">
    <source>
        <dbReference type="ARBA" id="ARBA00022723"/>
    </source>
</evidence>
<dbReference type="Gene3D" id="1.10.600.10">
    <property type="entry name" value="Farnesyl Diphosphate Synthase"/>
    <property type="match status" value="1"/>
</dbReference>
<evidence type="ECO:0000256" key="4">
    <source>
        <dbReference type="ARBA" id="ARBA00023002"/>
    </source>
</evidence>
<dbReference type="InterPro" id="IPR001613">
    <property type="entry name" value="Flavin_amine_oxidase"/>
</dbReference>